<dbReference type="EMBL" id="JAPDGR010000190">
    <property type="protein sequence ID" value="KAJ2994010.1"/>
    <property type="molecule type" value="Genomic_DNA"/>
</dbReference>
<proteinExistence type="predicted"/>
<name>A0ACC1PJQ2_9PEZI</name>
<keyword evidence="2" id="KW-1185">Reference proteome</keyword>
<protein>
    <submittedName>
        <fullName evidence="1">Uncharacterized protein</fullName>
    </submittedName>
</protein>
<gene>
    <name evidence="1" type="ORF">NUW58_g1669</name>
</gene>
<sequence>MGISAAGSRCSRGGAGLGLSPTSRRSIPSIASSPSAVLSVLPAMASVVRGTSLRAGGACVRCRKGKTKCVYDNGRAPCKTAQRVCTTATCLPKAMLAFMDSRLRKGASSARIFTRRPQHRRHKRPAATAAGAVMPRNIQANTKVS</sequence>
<accession>A0ACC1PJQ2</accession>
<evidence type="ECO:0000313" key="1">
    <source>
        <dbReference type="EMBL" id="KAJ2994010.1"/>
    </source>
</evidence>
<organism evidence="1 2">
    <name type="scientific">Xylaria curta</name>
    <dbReference type="NCBI Taxonomy" id="42375"/>
    <lineage>
        <taxon>Eukaryota</taxon>
        <taxon>Fungi</taxon>
        <taxon>Dikarya</taxon>
        <taxon>Ascomycota</taxon>
        <taxon>Pezizomycotina</taxon>
        <taxon>Sordariomycetes</taxon>
        <taxon>Xylariomycetidae</taxon>
        <taxon>Xylariales</taxon>
        <taxon>Xylariaceae</taxon>
        <taxon>Xylaria</taxon>
    </lineage>
</organism>
<evidence type="ECO:0000313" key="2">
    <source>
        <dbReference type="Proteomes" id="UP001143856"/>
    </source>
</evidence>
<reference evidence="1" key="1">
    <citation type="submission" date="2022-10" db="EMBL/GenBank/DDBJ databases">
        <title>Genome Sequence of Xylaria curta.</title>
        <authorList>
            <person name="Buettner E."/>
        </authorList>
    </citation>
    <scope>NUCLEOTIDE SEQUENCE</scope>
    <source>
        <strain evidence="1">Babe10</strain>
    </source>
</reference>
<comment type="caution">
    <text evidence="1">The sequence shown here is derived from an EMBL/GenBank/DDBJ whole genome shotgun (WGS) entry which is preliminary data.</text>
</comment>
<dbReference type="Proteomes" id="UP001143856">
    <property type="component" value="Unassembled WGS sequence"/>
</dbReference>